<dbReference type="Pfam" id="PF00072">
    <property type="entry name" value="Response_reg"/>
    <property type="match status" value="1"/>
</dbReference>
<dbReference type="InterPro" id="IPR000014">
    <property type="entry name" value="PAS"/>
</dbReference>
<dbReference type="InterPro" id="IPR036890">
    <property type="entry name" value="HATPase_C_sf"/>
</dbReference>
<dbReference type="InterPro" id="IPR003594">
    <property type="entry name" value="HATPase_dom"/>
</dbReference>
<proteinExistence type="predicted"/>
<keyword evidence="12" id="KW-0902">Two-component regulatory system</keyword>
<evidence type="ECO:0000256" key="4">
    <source>
        <dbReference type="ARBA" id="ARBA00022475"/>
    </source>
</evidence>
<dbReference type="CDD" id="cd17546">
    <property type="entry name" value="REC_hyHK_CKI1_RcsC-like"/>
    <property type="match status" value="1"/>
</dbReference>
<dbReference type="CDD" id="cd16922">
    <property type="entry name" value="HATPase_EvgS-ArcB-TorS-like"/>
    <property type="match status" value="1"/>
</dbReference>
<dbReference type="SUPFAM" id="SSF55785">
    <property type="entry name" value="PYP-like sensor domain (PAS domain)"/>
    <property type="match status" value="2"/>
</dbReference>
<dbReference type="Gene3D" id="3.30.565.10">
    <property type="entry name" value="Histidine kinase-like ATPase, C-terminal domain"/>
    <property type="match status" value="1"/>
</dbReference>
<feature type="region of interest" description="Disordered" evidence="16">
    <location>
        <begin position="1041"/>
        <end position="1061"/>
    </location>
</feature>
<evidence type="ECO:0000256" key="7">
    <source>
        <dbReference type="ARBA" id="ARBA00022692"/>
    </source>
</evidence>
<evidence type="ECO:0000256" key="16">
    <source>
        <dbReference type="SAM" id="MobiDB-lite"/>
    </source>
</evidence>
<dbReference type="PANTHER" id="PTHR45339:SF1">
    <property type="entry name" value="HYBRID SIGNAL TRANSDUCTION HISTIDINE KINASE J"/>
    <property type="match status" value="1"/>
</dbReference>
<dbReference type="SMART" id="SM00073">
    <property type="entry name" value="HPT"/>
    <property type="match status" value="1"/>
</dbReference>
<keyword evidence="9" id="KW-0418">Kinase</keyword>
<dbReference type="Gene3D" id="3.40.50.2300">
    <property type="match status" value="1"/>
</dbReference>
<dbReference type="EMBL" id="CP136522">
    <property type="protein sequence ID" value="WOT06354.1"/>
    <property type="molecule type" value="Genomic_DNA"/>
</dbReference>
<dbReference type="SMART" id="SM00448">
    <property type="entry name" value="REC"/>
    <property type="match status" value="1"/>
</dbReference>
<name>A0ABZ0K2Z4_9GAMM</name>
<protein>
    <recommendedName>
        <fullName evidence="3">histidine kinase</fullName>
        <ecNumber evidence="3">2.7.13.3</ecNumber>
    </recommendedName>
</protein>
<dbReference type="Proteomes" id="UP001529491">
    <property type="component" value="Chromosome"/>
</dbReference>
<dbReference type="InterPro" id="IPR036097">
    <property type="entry name" value="HisK_dim/P_sf"/>
</dbReference>
<keyword evidence="5 15" id="KW-0597">Phosphoprotein</keyword>
<accession>A0ABZ0K2Z4</accession>
<keyword evidence="11 17" id="KW-1133">Transmembrane helix</keyword>
<comment type="catalytic activity">
    <reaction evidence="1">
        <text>ATP + protein L-histidine = ADP + protein N-phospho-L-histidine.</text>
        <dbReference type="EC" id="2.7.13.3"/>
    </reaction>
</comment>
<dbReference type="PRINTS" id="PR00344">
    <property type="entry name" value="BCTRLSENSOR"/>
</dbReference>
<feature type="domain" description="HAMP" evidence="21">
    <location>
        <begin position="173"/>
        <end position="225"/>
    </location>
</feature>
<evidence type="ECO:0000256" key="1">
    <source>
        <dbReference type="ARBA" id="ARBA00000085"/>
    </source>
</evidence>
<gene>
    <name evidence="23" type="ORF">RGE70_06030</name>
</gene>
<dbReference type="InterPro" id="IPR003660">
    <property type="entry name" value="HAMP_dom"/>
</dbReference>
<keyword evidence="4" id="KW-1003">Cell membrane</keyword>
<keyword evidence="24" id="KW-1185">Reference proteome</keyword>
<evidence type="ECO:0000256" key="9">
    <source>
        <dbReference type="ARBA" id="ARBA00022777"/>
    </source>
</evidence>
<feature type="transmembrane region" description="Helical" evidence="17">
    <location>
        <begin position="153"/>
        <end position="175"/>
    </location>
</feature>
<dbReference type="InterPro" id="IPR004358">
    <property type="entry name" value="Sig_transdc_His_kin-like_C"/>
</dbReference>
<dbReference type="InterPro" id="IPR013767">
    <property type="entry name" value="PAS_fold"/>
</dbReference>
<feature type="transmembrane region" description="Helical" evidence="17">
    <location>
        <begin position="6"/>
        <end position="24"/>
    </location>
</feature>
<dbReference type="CDD" id="cd00082">
    <property type="entry name" value="HisKA"/>
    <property type="match status" value="1"/>
</dbReference>
<evidence type="ECO:0000256" key="10">
    <source>
        <dbReference type="ARBA" id="ARBA00022840"/>
    </source>
</evidence>
<dbReference type="SUPFAM" id="SSF47226">
    <property type="entry name" value="Histidine-containing phosphotransfer domain, HPT domain"/>
    <property type="match status" value="1"/>
</dbReference>
<organism evidence="23 24">
    <name type="scientific">Shewanella youngdeokensis</name>
    <dbReference type="NCBI Taxonomy" id="2999068"/>
    <lineage>
        <taxon>Bacteria</taxon>
        <taxon>Pseudomonadati</taxon>
        <taxon>Pseudomonadota</taxon>
        <taxon>Gammaproteobacteria</taxon>
        <taxon>Alteromonadales</taxon>
        <taxon>Shewanellaceae</taxon>
        <taxon>Shewanella</taxon>
    </lineage>
</organism>
<keyword evidence="8" id="KW-0547">Nucleotide-binding</keyword>
<dbReference type="Gene3D" id="6.10.340.10">
    <property type="match status" value="1"/>
</dbReference>
<dbReference type="EC" id="2.7.13.3" evidence="3"/>
<evidence type="ECO:0000256" key="14">
    <source>
        <dbReference type="PROSITE-ProRule" id="PRU00110"/>
    </source>
</evidence>
<dbReference type="Gene3D" id="3.30.450.20">
    <property type="entry name" value="PAS domain"/>
    <property type="match status" value="2"/>
</dbReference>
<dbReference type="InterPro" id="IPR035965">
    <property type="entry name" value="PAS-like_dom_sf"/>
</dbReference>
<dbReference type="SMART" id="SM00387">
    <property type="entry name" value="HATPase_c"/>
    <property type="match status" value="1"/>
</dbReference>
<keyword evidence="10" id="KW-0067">ATP-binding</keyword>
<dbReference type="RefSeq" id="WP_310470628.1">
    <property type="nucleotide sequence ID" value="NZ_CP136522.1"/>
</dbReference>
<feature type="domain" description="Histidine kinase" evidence="18">
    <location>
        <begin position="504"/>
        <end position="725"/>
    </location>
</feature>
<dbReference type="SUPFAM" id="SSF52172">
    <property type="entry name" value="CheY-like"/>
    <property type="match status" value="2"/>
</dbReference>
<dbReference type="CDD" id="cd00130">
    <property type="entry name" value="PAS"/>
    <property type="match status" value="2"/>
</dbReference>
<dbReference type="Pfam" id="PF01627">
    <property type="entry name" value="Hpt"/>
    <property type="match status" value="1"/>
</dbReference>
<dbReference type="Pfam" id="PF00512">
    <property type="entry name" value="HisKA"/>
    <property type="match status" value="1"/>
</dbReference>
<dbReference type="InterPro" id="IPR008207">
    <property type="entry name" value="Sig_transdc_His_kin_Hpt_dom"/>
</dbReference>
<dbReference type="PROSITE" id="PS50885">
    <property type="entry name" value="HAMP"/>
    <property type="match status" value="1"/>
</dbReference>
<feature type="domain" description="PAS" evidence="20">
    <location>
        <begin position="358"/>
        <end position="429"/>
    </location>
</feature>
<dbReference type="PROSITE" id="PS50109">
    <property type="entry name" value="HIS_KIN"/>
    <property type="match status" value="1"/>
</dbReference>
<dbReference type="SMART" id="SM00388">
    <property type="entry name" value="HisKA"/>
    <property type="match status" value="1"/>
</dbReference>
<evidence type="ECO:0000256" key="3">
    <source>
        <dbReference type="ARBA" id="ARBA00012438"/>
    </source>
</evidence>
<dbReference type="InterPro" id="IPR003661">
    <property type="entry name" value="HisK_dim/P_dom"/>
</dbReference>
<dbReference type="Gene3D" id="1.10.287.130">
    <property type="match status" value="1"/>
</dbReference>
<dbReference type="Pfam" id="PF00672">
    <property type="entry name" value="HAMP"/>
    <property type="match status" value="1"/>
</dbReference>
<dbReference type="CDD" id="cd06225">
    <property type="entry name" value="HAMP"/>
    <property type="match status" value="1"/>
</dbReference>
<evidence type="ECO:0000256" key="17">
    <source>
        <dbReference type="SAM" id="Phobius"/>
    </source>
</evidence>
<evidence type="ECO:0000256" key="12">
    <source>
        <dbReference type="ARBA" id="ARBA00023012"/>
    </source>
</evidence>
<dbReference type="InterPro" id="IPR005467">
    <property type="entry name" value="His_kinase_dom"/>
</dbReference>
<dbReference type="PANTHER" id="PTHR45339">
    <property type="entry name" value="HYBRID SIGNAL TRANSDUCTION HISTIDINE KINASE J"/>
    <property type="match status" value="1"/>
</dbReference>
<evidence type="ECO:0000259" key="20">
    <source>
        <dbReference type="PROSITE" id="PS50112"/>
    </source>
</evidence>
<dbReference type="SMART" id="SM00304">
    <property type="entry name" value="HAMP"/>
    <property type="match status" value="1"/>
</dbReference>
<evidence type="ECO:0000256" key="11">
    <source>
        <dbReference type="ARBA" id="ARBA00022989"/>
    </source>
</evidence>
<feature type="domain" description="PAS" evidence="20">
    <location>
        <begin position="230"/>
        <end position="300"/>
    </location>
</feature>
<dbReference type="Pfam" id="PF13426">
    <property type="entry name" value="PAS_9"/>
    <property type="match status" value="1"/>
</dbReference>
<feature type="domain" description="Response regulatory" evidence="19">
    <location>
        <begin position="884"/>
        <end position="998"/>
    </location>
</feature>
<dbReference type="InterPro" id="IPR036641">
    <property type="entry name" value="HPT_dom_sf"/>
</dbReference>
<dbReference type="SUPFAM" id="SSF158472">
    <property type="entry name" value="HAMP domain-like"/>
    <property type="match status" value="1"/>
</dbReference>
<dbReference type="InterPro" id="IPR001789">
    <property type="entry name" value="Sig_transdc_resp-reg_receiver"/>
</dbReference>
<dbReference type="PROSITE" id="PS50112">
    <property type="entry name" value="PAS"/>
    <property type="match status" value="2"/>
</dbReference>
<dbReference type="Gene3D" id="1.20.120.160">
    <property type="entry name" value="HPT domain"/>
    <property type="match status" value="1"/>
</dbReference>
<evidence type="ECO:0000259" key="22">
    <source>
        <dbReference type="PROSITE" id="PS50894"/>
    </source>
</evidence>
<dbReference type="SUPFAM" id="SSF55874">
    <property type="entry name" value="ATPase domain of HSP90 chaperone/DNA topoisomerase II/histidine kinase"/>
    <property type="match status" value="1"/>
</dbReference>
<feature type="domain" description="HPt" evidence="22">
    <location>
        <begin position="1109"/>
        <end position="1210"/>
    </location>
</feature>
<evidence type="ECO:0000256" key="2">
    <source>
        <dbReference type="ARBA" id="ARBA00004651"/>
    </source>
</evidence>
<evidence type="ECO:0000256" key="13">
    <source>
        <dbReference type="ARBA" id="ARBA00023136"/>
    </source>
</evidence>
<evidence type="ECO:0000259" key="21">
    <source>
        <dbReference type="PROSITE" id="PS50885"/>
    </source>
</evidence>
<dbReference type="SUPFAM" id="SSF47384">
    <property type="entry name" value="Homodimeric domain of signal transducing histidine kinase"/>
    <property type="match status" value="1"/>
</dbReference>
<evidence type="ECO:0000313" key="24">
    <source>
        <dbReference type="Proteomes" id="UP001529491"/>
    </source>
</evidence>
<evidence type="ECO:0000256" key="8">
    <source>
        <dbReference type="ARBA" id="ARBA00022741"/>
    </source>
</evidence>
<dbReference type="PROSITE" id="PS50110">
    <property type="entry name" value="RESPONSE_REGULATORY"/>
    <property type="match status" value="1"/>
</dbReference>
<evidence type="ECO:0000259" key="19">
    <source>
        <dbReference type="PROSITE" id="PS50110"/>
    </source>
</evidence>
<reference evidence="23 24" key="1">
    <citation type="submission" date="2023-10" db="EMBL/GenBank/DDBJ databases">
        <title>Complete genome sequence of Shewanella sp. DAU334.</title>
        <authorList>
            <person name="Lee Y.-S."/>
            <person name="Jeong H.-R."/>
            <person name="Hwang E.-J."/>
            <person name="Choi Y.-L."/>
            <person name="Kim G.-D."/>
        </authorList>
    </citation>
    <scope>NUCLEOTIDE SEQUENCE [LARGE SCALE GENOMIC DNA]</scope>
    <source>
        <strain evidence="23 24">DAU334</strain>
    </source>
</reference>
<feature type="modified residue" description="Phosphohistidine" evidence="14">
    <location>
        <position position="1154"/>
    </location>
</feature>
<evidence type="ECO:0000256" key="15">
    <source>
        <dbReference type="PROSITE-ProRule" id="PRU00169"/>
    </source>
</evidence>
<dbReference type="InterPro" id="IPR011006">
    <property type="entry name" value="CheY-like_superfamily"/>
</dbReference>
<dbReference type="PROSITE" id="PS50894">
    <property type="entry name" value="HPT"/>
    <property type="match status" value="1"/>
</dbReference>
<dbReference type="Pfam" id="PF02518">
    <property type="entry name" value="HATPase_c"/>
    <property type="match status" value="1"/>
</dbReference>
<keyword evidence="7 17" id="KW-0812">Transmembrane</keyword>
<keyword evidence="13 17" id="KW-0472">Membrane</keyword>
<sequence length="1210" mass="131959">MSFRLKTILGIAIIEGLLLMLLVYTSISYLKSSNESEIENRAQSMVTLFAAAAKDAVLSTDLSTLNNLANELIATNQVQYVSVFNQEHLLVSRSLISGEEHLAARDTKVTTVDDGIFDIEADVSESGIVYGRVELGVEVSKLDAFIADATKQFLFIAALEMVLVALFSWMLGHYLTRNLQQLKLASKRVFSGEKQVKLPITSQDEIGQAAGAFNQMVEHIDIKTHALENANTRLSTILGTALDGYVIINTHGKISEVNPAVSRLFGYKDSELVGENVSLLLPLSERHLHNGYIRQYLESGESKIIGKGRELLAQHKAGQVFPIELAISKMELDGELLFLGLIKDLSEVKRAEVAAQRTESILLATLQGSKDALITIDITGEILEVNDSACELFQARQHDLIGELMAQRLFRGETTIAFKEMLEQYRRTGEGKGIKHATEMYATSLKGQSIAIELTMIPVQLGDEMLLTAFIRDISSRLEYEKQLKLAKDQAEQGSKAKSRFLATMSHEIRSPLNAVLGSVELILDSKLNKEQRIYANTAKEAGTALLSTINDILDFSKIEAGQMLLEKSSFSAAKLVSQVLQILSPKAQDKGISLASFVNCNVPESLLGDGQRLRQVVQNLVDNAIKFSSGGCVAVELWLVEAPSNKVQLCCTVSDQGIGITAEAQDTLFKEFSQIHDEYNTNYSGTGLGLAICAELINRMDGNIAVRSQPGRGSCFSFDVLLELDNSTAGQALSQLDAVPAHARVLLVHPNSTYCELFEKQYRQYGVSTICVASIDQVFDVLKVQGRFNLVLIDEHCLVNLSIGQANAIKTSYLHDEALMAALMTVVLPEASKLLAAVGLEQVVNKPLSRDMMLALLSGEPHVSPALSPQAEVLNNKSQTQLPLLLAEDSPANQLVACALLNKAGFNVEVANNGKEAVSMAASKEYALILMDMRMPEMDGVEATGHILRQDPQQIIIAMTANVQKEDVELCMNVGMKDFVPKPVNSAQLINAVNHWLTHTDVVAQAEHESSGYDQYSNEPSFIEDAPAQTTSATALAYTPGEGQCDNTNTEADTEPVKTGPKYIDETQLTQEPEEVDNLTENQPEPSVTAEAELLDEATLAELSSMLGEEAMVRMFSVFLDEAQERINVLKSLLQTYQKQGDCDLSEADIQAHTLKSSAASFGAQALSAAAKALEFSAKQGDINEVSQLLSQTIDIGEQTLTVFKARLA</sequence>
<evidence type="ECO:0000313" key="23">
    <source>
        <dbReference type="EMBL" id="WOT06354.1"/>
    </source>
</evidence>
<dbReference type="NCBIfam" id="TIGR00229">
    <property type="entry name" value="sensory_box"/>
    <property type="match status" value="2"/>
</dbReference>
<evidence type="ECO:0000256" key="6">
    <source>
        <dbReference type="ARBA" id="ARBA00022679"/>
    </source>
</evidence>
<comment type="subcellular location">
    <subcellularLocation>
        <location evidence="2">Cell membrane</location>
        <topology evidence="2">Multi-pass membrane protein</topology>
    </subcellularLocation>
</comment>
<dbReference type="SMART" id="SM00091">
    <property type="entry name" value="PAS"/>
    <property type="match status" value="2"/>
</dbReference>
<keyword evidence="6" id="KW-0808">Transferase</keyword>
<dbReference type="Pfam" id="PF00989">
    <property type="entry name" value="PAS"/>
    <property type="match status" value="1"/>
</dbReference>
<evidence type="ECO:0000256" key="5">
    <source>
        <dbReference type="ARBA" id="ARBA00022553"/>
    </source>
</evidence>
<evidence type="ECO:0000259" key="18">
    <source>
        <dbReference type="PROSITE" id="PS50109"/>
    </source>
</evidence>
<feature type="modified residue" description="4-aspartylphosphate" evidence="15">
    <location>
        <position position="933"/>
    </location>
</feature>